<dbReference type="GO" id="GO:0005975">
    <property type="term" value="P:carbohydrate metabolic process"/>
    <property type="evidence" value="ECO:0007669"/>
    <property type="project" value="InterPro"/>
</dbReference>
<accession>A0A1C5HNE7</accession>
<evidence type="ECO:0000259" key="4">
    <source>
        <dbReference type="PROSITE" id="PS51173"/>
    </source>
</evidence>
<protein>
    <submittedName>
        <fullName evidence="5">Activator of Hsp90 ATPase homolog 1-like protein</fullName>
    </submittedName>
</protein>
<dbReference type="Gene3D" id="3.30.530.20">
    <property type="match status" value="1"/>
</dbReference>
<feature type="transmembrane region" description="Helical" evidence="3">
    <location>
        <begin position="173"/>
        <end position="194"/>
    </location>
</feature>
<dbReference type="SUPFAM" id="SSF55961">
    <property type="entry name" value="Bet v1-like"/>
    <property type="match status" value="1"/>
</dbReference>
<dbReference type="InterPro" id="IPR012291">
    <property type="entry name" value="CBM2_carb-bd_dom_sf"/>
</dbReference>
<feature type="domain" description="CBM2" evidence="4">
    <location>
        <begin position="253"/>
        <end position="360"/>
    </location>
</feature>
<keyword evidence="6" id="KW-1185">Reference proteome</keyword>
<dbReference type="InterPro" id="IPR008965">
    <property type="entry name" value="CBM2/CBM3_carb-bd_dom_sf"/>
</dbReference>
<dbReference type="AlphaFoldDB" id="A0A1C5HNE7"/>
<evidence type="ECO:0000256" key="3">
    <source>
        <dbReference type="SAM" id="Phobius"/>
    </source>
</evidence>
<organism evidence="5 6">
    <name type="scientific">Micromonospora echinaurantiaca</name>
    <dbReference type="NCBI Taxonomy" id="47857"/>
    <lineage>
        <taxon>Bacteria</taxon>
        <taxon>Bacillati</taxon>
        <taxon>Actinomycetota</taxon>
        <taxon>Actinomycetes</taxon>
        <taxon>Micromonosporales</taxon>
        <taxon>Micromonosporaceae</taxon>
        <taxon>Micromonospora</taxon>
    </lineage>
</organism>
<reference evidence="5 6" key="1">
    <citation type="submission" date="2016-06" db="EMBL/GenBank/DDBJ databases">
        <authorList>
            <person name="Kjaerup R.B."/>
            <person name="Dalgaard T.S."/>
            <person name="Juul-Madsen H.R."/>
        </authorList>
    </citation>
    <scope>NUCLEOTIDE SEQUENCE [LARGE SCALE GENOMIC DNA]</scope>
    <source>
        <strain evidence="5 6">DSM 43904</strain>
    </source>
</reference>
<dbReference type="InterPro" id="IPR001919">
    <property type="entry name" value="CBD2"/>
</dbReference>
<dbReference type="Gene3D" id="2.60.40.290">
    <property type="match status" value="1"/>
</dbReference>
<dbReference type="RefSeq" id="WP_088993486.1">
    <property type="nucleotide sequence ID" value="NZ_LT607750.1"/>
</dbReference>
<dbReference type="SMART" id="SM00637">
    <property type="entry name" value="CBD_II"/>
    <property type="match status" value="1"/>
</dbReference>
<keyword evidence="3" id="KW-0812">Transmembrane</keyword>
<dbReference type="Pfam" id="PF00553">
    <property type="entry name" value="CBM_2"/>
    <property type="match status" value="1"/>
</dbReference>
<name>A0A1C5HNE7_9ACTN</name>
<evidence type="ECO:0000256" key="2">
    <source>
        <dbReference type="SAM" id="MobiDB-lite"/>
    </source>
</evidence>
<dbReference type="EMBL" id="LT607750">
    <property type="protein sequence ID" value="SCG47536.1"/>
    <property type="molecule type" value="Genomic_DNA"/>
</dbReference>
<sequence>MTEIGAQVNLFHPADRVWHALTDRTALARWFTEVEPVAGAEQRLLLHTAGLPGFDAAVDAEVVDRRAPELLALRCQEANRRTRLTCAIASTAEGCRLSVTESLEHGNWPDDQRARREEFYQQILTVQLPAILDWLAFQQIDLRRGDVAMTAEMPVTEVLGEEPTPADRRFRPVLVGALVGVVLVAAGVVAWAVLPGESGGSASPDPLALPTAATATAEASRSTPSARPSRSATPGADRSSRTPTAKPTRTSASAPPSAPPLAGRYESVSTRLLGYTAEVVLDNPGDAAATGWTLVLTLPEGSTVTGAKKVEWRQDGRVVTFTGQPVPAGGSQTVEFDVRDAGIRKAPEECTVNGNPCAGL</sequence>
<dbReference type="Pfam" id="PF08327">
    <property type="entry name" value="AHSA1"/>
    <property type="match status" value="1"/>
</dbReference>
<feature type="compositionally biased region" description="Low complexity" evidence="2">
    <location>
        <begin position="201"/>
        <end position="234"/>
    </location>
</feature>
<dbReference type="SUPFAM" id="SSF49384">
    <property type="entry name" value="Carbohydrate-binding domain"/>
    <property type="match status" value="1"/>
</dbReference>
<dbReference type="PROSITE" id="PS51173">
    <property type="entry name" value="CBM2"/>
    <property type="match status" value="1"/>
</dbReference>
<evidence type="ECO:0000256" key="1">
    <source>
        <dbReference type="ARBA" id="ARBA00006817"/>
    </source>
</evidence>
<dbReference type="GO" id="GO:0004553">
    <property type="term" value="F:hydrolase activity, hydrolyzing O-glycosyl compounds"/>
    <property type="evidence" value="ECO:0007669"/>
    <property type="project" value="InterPro"/>
</dbReference>
<feature type="region of interest" description="Disordered" evidence="2">
    <location>
        <begin position="199"/>
        <end position="263"/>
    </location>
</feature>
<comment type="similarity">
    <text evidence="1">Belongs to the AHA1 family.</text>
</comment>
<evidence type="ECO:0000313" key="5">
    <source>
        <dbReference type="EMBL" id="SCG47536.1"/>
    </source>
</evidence>
<dbReference type="InterPro" id="IPR023393">
    <property type="entry name" value="START-like_dom_sf"/>
</dbReference>
<keyword evidence="3" id="KW-0472">Membrane</keyword>
<keyword evidence="3" id="KW-1133">Transmembrane helix</keyword>
<dbReference type="Proteomes" id="UP000198217">
    <property type="component" value="Chromosome I"/>
</dbReference>
<evidence type="ECO:0000313" key="6">
    <source>
        <dbReference type="Proteomes" id="UP000198217"/>
    </source>
</evidence>
<dbReference type="GO" id="GO:0030247">
    <property type="term" value="F:polysaccharide binding"/>
    <property type="evidence" value="ECO:0007669"/>
    <property type="project" value="UniProtKB-UniRule"/>
</dbReference>
<gene>
    <name evidence="5" type="ORF">GA0070609_1940</name>
</gene>
<dbReference type="InterPro" id="IPR013538">
    <property type="entry name" value="ASHA1/2-like_C"/>
</dbReference>
<feature type="compositionally biased region" description="Low complexity" evidence="2">
    <location>
        <begin position="241"/>
        <end position="255"/>
    </location>
</feature>
<proteinExistence type="inferred from homology"/>